<evidence type="ECO:0000313" key="2">
    <source>
        <dbReference type="Proteomes" id="UP001429580"/>
    </source>
</evidence>
<sequence length="95" mass="10500">MRATISLGDVRLMTSGRGRSRCSKHGNPMHVLRFVETQNGLSLCFEAISNARAASVHLKILTGAGFLRPLRVGKFTYFRRVETAFAAFARAIETT</sequence>
<dbReference type="EMBL" id="JAASQI010000004">
    <property type="protein sequence ID" value="NIJ58333.1"/>
    <property type="molecule type" value="Genomic_DNA"/>
</dbReference>
<dbReference type="Proteomes" id="UP001429580">
    <property type="component" value="Unassembled WGS sequence"/>
</dbReference>
<evidence type="ECO:0000313" key="1">
    <source>
        <dbReference type="EMBL" id="NIJ58333.1"/>
    </source>
</evidence>
<protein>
    <submittedName>
        <fullName evidence="1">Uncharacterized protein</fullName>
    </submittedName>
</protein>
<keyword evidence="2" id="KW-1185">Reference proteome</keyword>
<accession>A0ABX0V135</accession>
<name>A0ABX0V135_9HYPH</name>
<dbReference type="RefSeq" id="WP_166952292.1">
    <property type="nucleotide sequence ID" value="NZ_JAASQI010000004.1"/>
</dbReference>
<organism evidence="1 2">
    <name type="scientific">Pseudochelatococcus lubricantis</name>
    <dbReference type="NCBI Taxonomy" id="1538102"/>
    <lineage>
        <taxon>Bacteria</taxon>
        <taxon>Pseudomonadati</taxon>
        <taxon>Pseudomonadota</taxon>
        <taxon>Alphaproteobacteria</taxon>
        <taxon>Hyphomicrobiales</taxon>
        <taxon>Chelatococcaceae</taxon>
        <taxon>Pseudochelatococcus</taxon>
    </lineage>
</organism>
<proteinExistence type="predicted"/>
<reference evidence="1 2" key="1">
    <citation type="submission" date="2020-03" db="EMBL/GenBank/DDBJ databases">
        <title>Genomic Encyclopedia of Type Strains, Phase IV (KMG-IV): sequencing the most valuable type-strain genomes for metagenomic binning, comparative biology and taxonomic classification.</title>
        <authorList>
            <person name="Goeker M."/>
        </authorList>
    </citation>
    <scope>NUCLEOTIDE SEQUENCE [LARGE SCALE GENOMIC DNA]</scope>
    <source>
        <strain evidence="1 2">DSM 103870</strain>
    </source>
</reference>
<comment type="caution">
    <text evidence="1">The sequence shown here is derived from an EMBL/GenBank/DDBJ whole genome shotgun (WGS) entry which is preliminary data.</text>
</comment>
<gene>
    <name evidence="1" type="ORF">FHS82_002175</name>
</gene>